<reference evidence="5 6" key="1">
    <citation type="submission" date="2018-07" db="EMBL/GenBank/DDBJ databases">
        <title>The draft genome of Phyllobacterium salinisoli.</title>
        <authorList>
            <person name="Liu L."/>
            <person name="Li L."/>
            <person name="Zhang X."/>
            <person name="Liang L."/>
        </authorList>
    </citation>
    <scope>NUCLEOTIDE SEQUENCE [LARGE SCALE GENOMIC DNA]</scope>
    <source>
        <strain evidence="5 6">LLAN61</strain>
    </source>
</reference>
<dbReference type="Proteomes" id="UP000253420">
    <property type="component" value="Unassembled WGS sequence"/>
</dbReference>
<dbReference type="GO" id="GO:0005737">
    <property type="term" value="C:cytoplasm"/>
    <property type="evidence" value="ECO:0007669"/>
    <property type="project" value="UniProtKB-SubCell"/>
</dbReference>
<sequence>MRNRRSRAGGSLPDWKRRSRGVSVPTRLTRHPVSRVARRKGGTTSAVRIVPEETPVAFSYGGTTHAVMMATPSDMEDFAVGFSLSEGIIENASDIREIAVEDHDQGIDIQITLAGDRREALNRRRRHMAGPVGCGLCGIESIDEALKPVALVGSNLHLTAGDIAQSVKLLSARQPLHTETGAVHAAGFYVPGKGIVAAREDVGRHNALDKLAGALARQGIDGANGAVVVTSRVSIEMVQKTAITGAPVLIAVSAPTALAIRTAEAAGITLVALVRGDEFDIYTHTDRIETAFCSQVEPDVA</sequence>
<comment type="function">
    <text evidence="3">Required for formate dehydrogenase (FDH) activity. Acts as a sulfur carrier protein that transfers sulfur from IscS to the molybdenum cofactor prior to its insertion into FDH.</text>
</comment>
<comment type="similarity">
    <text evidence="3">Belongs to the FdhD family.</text>
</comment>
<evidence type="ECO:0000313" key="5">
    <source>
        <dbReference type="EMBL" id="RCS23504.1"/>
    </source>
</evidence>
<protein>
    <recommendedName>
        <fullName evidence="3">Sulfur carrier protein FdhD</fullName>
    </recommendedName>
</protein>
<evidence type="ECO:0000313" key="6">
    <source>
        <dbReference type="Proteomes" id="UP000253420"/>
    </source>
</evidence>
<dbReference type="GO" id="GO:0016783">
    <property type="term" value="F:sulfurtransferase activity"/>
    <property type="evidence" value="ECO:0007669"/>
    <property type="project" value="InterPro"/>
</dbReference>
<dbReference type="InterPro" id="IPR003786">
    <property type="entry name" value="FdhD"/>
</dbReference>
<comment type="caution">
    <text evidence="3">Lacks conserved residue(s) required for the propagation of feature annotation.</text>
</comment>
<dbReference type="Gene3D" id="3.10.20.10">
    <property type="match status" value="1"/>
</dbReference>
<evidence type="ECO:0000256" key="1">
    <source>
        <dbReference type="ARBA" id="ARBA00022490"/>
    </source>
</evidence>
<dbReference type="PANTHER" id="PTHR30592:SF1">
    <property type="entry name" value="SULFUR CARRIER PROTEIN FDHD"/>
    <property type="match status" value="1"/>
</dbReference>
<dbReference type="GO" id="GO:0006777">
    <property type="term" value="P:Mo-molybdopterin cofactor biosynthetic process"/>
    <property type="evidence" value="ECO:0007669"/>
    <property type="project" value="UniProtKB-UniRule"/>
</dbReference>
<keyword evidence="5" id="KW-0808">Transferase</keyword>
<keyword evidence="1 3" id="KW-0963">Cytoplasm</keyword>
<dbReference type="InterPro" id="IPR016193">
    <property type="entry name" value="Cytidine_deaminase-like"/>
</dbReference>
<keyword evidence="2 3" id="KW-0501">Molybdenum cofactor biosynthesis</keyword>
<dbReference type="SUPFAM" id="SSF53927">
    <property type="entry name" value="Cytidine deaminase-like"/>
    <property type="match status" value="1"/>
</dbReference>
<dbReference type="HAMAP" id="MF_00187">
    <property type="entry name" value="FdhD"/>
    <property type="match status" value="1"/>
</dbReference>
<feature type="region of interest" description="Disordered" evidence="4">
    <location>
        <begin position="1"/>
        <end position="42"/>
    </location>
</feature>
<dbReference type="NCBIfam" id="TIGR00129">
    <property type="entry name" value="fdhD_narQ"/>
    <property type="match status" value="1"/>
</dbReference>
<dbReference type="PIRSF" id="PIRSF015626">
    <property type="entry name" value="FdhD"/>
    <property type="match status" value="1"/>
</dbReference>
<dbReference type="OrthoDB" id="3197277at2"/>
<evidence type="ECO:0000256" key="2">
    <source>
        <dbReference type="ARBA" id="ARBA00023150"/>
    </source>
</evidence>
<name>A0A368K2T9_9HYPH</name>
<proteinExistence type="inferred from homology"/>
<evidence type="ECO:0000256" key="3">
    <source>
        <dbReference type="HAMAP-Rule" id="MF_00187"/>
    </source>
</evidence>
<feature type="compositionally biased region" description="Basic residues" evidence="4">
    <location>
        <begin position="28"/>
        <end position="41"/>
    </location>
</feature>
<gene>
    <name evidence="3" type="primary">fdhD</name>
    <name evidence="5" type="ORF">DUT91_14655</name>
</gene>
<accession>A0A368K2T9</accession>
<keyword evidence="6" id="KW-1185">Reference proteome</keyword>
<feature type="active site" description="Cysteine persulfide intermediate" evidence="3">
    <location>
        <position position="134"/>
    </location>
</feature>
<dbReference type="AlphaFoldDB" id="A0A368K2T9"/>
<dbReference type="GO" id="GO:0097163">
    <property type="term" value="F:sulfur carrier activity"/>
    <property type="evidence" value="ECO:0007669"/>
    <property type="project" value="UniProtKB-UniRule"/>
</dbReference>
<dbReference type="PANTHER" id="PTHR30592">
    <property type="entry name" value="FORMATE DEHYDROGENASE"/>
    <property type="match status" value="1"/>
</dbReference>
<dbReference type="EMBL" id="QOZG01000005">
    <property type="protein sequence ID" value="RCS23504.1"/>
    <property type="molecule type" value="Genomic_DNA"/>
</dbReference>
<dbReference type="Pfam" id="PF02634">
    <property type="entry name" value="FdhD-NarQ"/>
    <property type="match status" value="1"/>
</dbReference>
<dbReference type="Gene3D" id="3.40.140.10">
    <property type="entry name" value="Cytidine Deaminase, domain 2"/>
    <property type="match status" value="1"/>
</dbReference>
<evidence type="ECO:0000256" key="4">
    <source>
        <dbReference type="SAM" id="MobiDB-lite"/>
    </source>
</evidence>
<comment type="caution">
    <text evidence="5">The sequence shown here is derived from an EMBL/GenBank/DDBJ whole genome shotgun (WGS) entry which is preliminary data.</text>
</comment>
<organism evidence="5 6">
    <name type="scientific">Phyllobacterium salinisoli</name>
    <dbReference type="NCBI Taxonomy" id="1899321"/>
    <lineage>
        <taxon>Bacteria</taxon>
        <taxon>Pseudomonadati</taxon>
        <taxon>Pseudomonadota</taxon>
        <taxon>Alphaproteobacteria</taxon>
        <taxon>Hyphomicrobiales</taxon>
        <taxon>Phyllobacteriaceae</taxon>
        <taxon>Phyllobacterium</taxon>
    </lineage>
</organism>
<comment type="subcellular location">
    <subcellularLocation>
        <location evidence="3">Cytoplasm</location>
    </subcellularLocation>
</comment>